<dbReference type="EMBL" id="JYDV01000025">
    <property type="protein sequence ID" value="KRZ40721.1"/>
    <property type="molecule type" value="Genomic_DNA"/>
</dbReference>
<organism evidence="1 2">
    <name type="scientific">Trichinella pseudospiralis</name>
    <name type="common">Parasitic roundworm</name>
    <dbReference type="NCBI Taxonomy" id="6337"/>
    <lineage>
        <taxon>Eukaryota</taxon>
        <taxon>Metazoa</taxon>
        <taxon>Ecdysozoa</taxon>
        <taxon>Nematoda</taxon>
        <taxon>Enoplea</taxon>
        <taxon>Dorylaimia</taxon>
        <taxon>Trichinellida</taxon>
        <taxon>Trichinellidae</taxon>
        <taxon>Trichinella</taxon>
    </lineage>
</organism>
<comment type="caution">
    <text evidence="1">The sequence shown here is derived from an EMBL/GenBank/DDBJ whole genome shotgun (WGS) entry which is preliminary data.</text>
</comment>
<reference evidence="1 2" key="1">
    <citation type="submission" date="2015-01" db="EMBL/GenBank/DDBJ databases">
        <title>Evolution of Trichinella species and genotypes.</title>
        <authorList>
            <person name="Korhonen P.K."/>
            <person name="Edoardo P."/>
            <person name="Giuseppe L.R."/>
            <person name="Gasser R.B."/>
        </authorList>
    </citation>
    <scope>NUCLEOTIDE SEQUENCE [LARGE SCALE GENOMIC DNA]</scope>
    <source>
        <strain evidence="1">ISS176</strain>
    </source>
</reference>
<gene>
    <name evidence="1" type="ORF">T4C_13723</name>
</gene>
<evidence type="ECO:0000313" key="2">
    <source>
        <dbReference type="Proteomes" id="UP000054826"/>
    </source>
</evidence>
<dbReference type="Proteomes" id="UP000054826">
    <property type="component" value="Unassembled WGS sequence"/>
</dbReference>
<protein>
    <submittedName>
        <fullName evidence="1">Uncharacterized protein</fullName>
    </submittedName>
</protein>
<dbReference type="AlphaFoldDB" id="A0A0V1K0F8"/>
<name>A0A0V1K0F8_TRIPS</name>
<evidence type="ECO:0000313" key="1">
    <source>
        <dbReference type="EMBL" id="KRZ40721.1"/>
    </source>
</evidence>
<sequence>MLTTYRKVNVAQRRDCGFFLIIQHFPTHVLEEMIFQIHFYVDFRTHKMRWRKTKTEQLVLH</sequence>
<accession>A0A0V1K0F8</accession>
<proteinExistence type="predicted"/>